<dbReference type="AlphaFoldDB" id="A0A6P6S0U6"/>
<dbReference type="GO" id="GO:0005783">
    <property type="term" value="C:endoplasmic reticulum"/>
    <property type="evidence" value="ECO:0007669"/>
    <property type="project" value="TreeGrafter"/>
</dbReference>
<dbReference type="GO" id="GO:0016020">
    <property type="term" value="C:membrane"/>
    <property type="evidence" value="ECO:0007669"/>
    <property type="project" value="UniProtKB-SubCell"/>
</dbReference>
<dbReference type="GeneID" id="34621671"/>
<name>A0A6P6S0U6_9EIME</name>
<dbReference type="GO" id="GO:0050291">
    <property type="term" value="F:sphingosine N-acyltransferase activity"/>
    <property type="evidence" value="ECO:0007669"/>
    <property type="project" value="InterPro"/>
</dbReference>
<evidence type="ECO:0000259" key="7">
    <source>
        <dbReference type="Pfam" id="PF03798"/>
    </source>
</evidence>
<evidence type="ECO:0000256" key="2">
    <source>
        <dbReference type="ARBA" id="ARBA00022692"/>
    </source>
</evidence>
<feature type="transmembrane region" description="Helical" evidence="6">
    <location>
        <begin position="55"/>
        <end position="72"/>
    </location>
</feature>
<dbReference type="Proteomes" id="UP000515125">
    <property type="component" value="Unplaced"/>
</dbReference>
<dbReference type="OrthoDB" id="354524at2759"/>
<evidence type="ECO:0000313" key="8">
    <source>
        <dbReference type="Proteomes" id="UP000515125"/>
    </source>
</evidence>
<gene>
    <name evidence="9" type="primary">LOC34621671</name>
</gene>
<reference evidence="9" key="1">
    <citation type="submission" date="2025-08" db="UniProtKB">
        <authorList>
            <consortium name="RefSeq"/>
        </authorList>
    </citation>
    <scope>IDENTIFICATION</scope>
</reference>
<keyword evidence="8" id="KW-1185">Reference proteome</keyword>
<evidence type="ECO:0000256" key="5">
    <source>
        <dbReference type="SAM" id="MobiDB-lite"/>
    </source>
</evidence>
<evidence type="ECO:0000256" key="6">
    <source>
        <dbReference type="SAM" id="Phobius"/>
    </source>
</evidence>
<evidence type="ECO:0000313" key="9">
    <source>
        <dbReference type="RefSeq" id="XP_026193247.1"/>
    </source>
</evidence>
<dbReference type="PANTHER" id="PTHR12560:SF0">
    <property type="entry name" value="LD18904P"/>
    <property type="match status" value="1"/>
</dbReference>
<dbReference type="InterPro" id="IPR006634">
    <property type="entry name" value="TLC-dom"/>
</dbReference>
<proteinExistence type="predicted"/>
<feature type="region of interest" description="Disordered" evidence="5">
    <location>
        <begin position="261"/>
        <end position="289"/>
    </location>
</feature>
<dbReference type="Pfam" id="PF03798">
    <property type="entry name" value="TRAM_LAG1_CLN8"/>
    <property type="match status" value="1"/>
</dbReference>
<sequence>MRLEEGIALVKTKLQNFRMEDGTLVYHTLSYLKEVGQGPFWKQYLLNPTVSYDDAIYVIVAFIGLMFIRVVIGGCSSGPLKKLPCISKNLAKSNNWTRPGKLHKFGENVWYTLWHGTACLWGLYVLYWEAGTPEVPGWPRLHMGQPDGRWYWMASPEELSRGSGGWPLLVPSVPARNYYLCQLAFWITCLVFMNLETRRRDFGLFLLHHVLTITLVGLSYCCSYWKLGTVLHIYWFYCIIRMIIGLVRAIRKGSREDCEDIRSEDGSDDETNEDAKKIQLPGKGSASAPYCARRSVAKGYSTGALKMPPSIGNGGTRKKICLLGRD</sequence>
<organism evidence="8 9">
    <name type="scientific">Cyclospora cayetanensis</name>
    <dbReference type="NCBI Taxonomy" id="88456"/>
    <lineage>
        <taxon>Eukaryota</taxon>
        <taxon>Sar</taxon>
        <taxon>Alveolata</taxon>
        <taxon>Apicomplexa</taxon>
        <taxon>Conoidasida</taxon>
        <taxon>Coccidia</taxon>
        <taxon>Eucoccidiorida</taxon>
        <taxon>Eimeriorina</taxon>
        <taxon>Eimeriidae</taxon>
        <taxon>Cyclospora</taxon>
    </lineage>
</organism>
<keyword evidence="3 6" id="KW-1133">Transmembrane helix</keyword>
<evidence type="ECO:0000256" key="1">
    <source>
        <dbReference type="ARBA" id="ARBA00004141"/>
    </source>
</evidence>
<evidence type="ECO:0000256" key="4">
    <source>
        <dbReference type="ARBA" id="ARBA00023136"/>
    </source>
</evidence>
<feature type="transmembrane region" description="Helical" evidence="6">
    <location>
        <begin position="108"/>
        <end position="128"/>
    </location>
</feature>
<dbReference type="InterPro" id="IPR016439">
    <property type="entry name" value="Lag1/Lac1-like"/>
</dbReference>
<dbReference type="RefSeq" id="XP_026193247.1">
    <property type="nucleotide sequence ID" value="XM_026337462.1"/>
</dbReference>
<keyword evidence="2 6" id="KW-0812">Transmembrane</keyword>
<evidence type="ECO:0000256" key="3">
    <source>
        <dbReference type="ARBA" id="ARBA00022989"/>
    </source>
</evidence>
<feature type="transmembrane region" description="Helical" evidence="6">
    <location>
        <begin position="202"/>
        <end position="227"/>
    </location>
</feature>
<feature type="transmembrane region" description="Helical" evidence="6">
    <location>
        <begin position="233"/>
        <end position="250"/>
    </location>
</feature>
<protein>
    <submittedName>
        <fullName evidence="9">Uncharacterized protein LOC34621671</fullName>
    </submittedName>
</protein>
<comment type="subcellular location">
    <subcellularLocation>
        <location evidence="1">Membrane</location>
        <topology evidence="1">Multi-pass membrane protein</topology>
    </subcellularLocation>
</comment>
<feature type="transmembrane region" description="Helical" evidence="6">
    <location>
        <begin position="177"/>
        <end position="195"/>
    </location>
</feature>
<dbReference type="PANTHER" id="PTHR12560">
    <property type="entry name" value="LONGEVITY ASSURANCE FACTOR 1 LAG1"/>
    <property type="match status" value="1"/>
</dbReference>
<keyword evidence="4 6" id="KW-0472">Membrane</keyword>
<accession>A0A6P6S0U6</accession>
<feature type="domain" description="TLC" evidence="7">
    <location>
        <begin position="104"/>
        <end position="231"/>
    </location>
</feature>
<dbReference type="GO" id="GO:0046513">
    <property type="term" value="P:ceramide biosynthetic process"/>
    <property type="evidence" value="ECO:0007669"/>
    <property type="project" value="InterPro"/>
</dbReference>